<dbReference type="Pfam" id="PF06240">
    <property type="entry name" value="COXG"/>
    <property type="match status" value="1"/>
</dbReference>
<organism evidence="1 2">
    <name type="scientific">Ramlibacter cellulosilyticus</name>
    <dbReference type="NCBI Taxonomy" id="2764187"/>
    <lineage>
        <taxon>Bacteria</taxon>
        <taxon>Pseudomonadati</taxon>
        <taxon>Pseudomonadota</taxon>
        <taxon>Betaproteobacteria</taxon>
        <taxon>Burkholderiales</taxon>
        <taxon>Comamonadaceae</taxon>
        <taxon>Ramlibacter</taxon>
    </lineage>
</organism>
<accession>A0A923SB60</accession>
<sequence length="192" mass="20382">MKVQLEKSYALAAPAASAWALLQDVEAVAGCMPGARITERVDATHYKGTVTVKLGPASLAFRGEVEVVACDPEARMLRLMARGTDTTGTSGASMDLQARIEPVDPASCTLLGNSEVSVSGKAATFGGRLMSGVADQVLQQFVANFRERLPSVQPEAARPAPAPAEPARELNGLALLWAMVRGWFQQLFARRA</sequence>
<dbReference type="Proteomes" id="UP000608513">
    <property type="component" value="Unassembled WGS sequence"/>
</dbReference>
<keyword evidence="2" id="KW-1185">Reference proteome</keyword>
<dbReference type="AlphaFoldDB" id="A0A923SB60"/>
<dbReference type="SUPFAM" id="SSF55961">
    <property type="entry name" value="Bet v1-like"/>
    <property type="match status" value="1"/>
</dbReference>
<evidence type="ECO:0000313" key="2">
    <source>
        <dbReference type="Proteomes" id="UP000608513"/>
    </source>
</evidence>
<dbReference type="EMBL" id="JACORT010000004">
    <property type="protein sequence ID" value="MBC5783520.1"/>
    <property type="molecule type" value="Genomic_DNA"/>
</dbReference>
<protein>
    <submittedName>
        <fullName evidence="1">SRPBCC family protein</fullName>
    </submittedName>
</protein>
<evidence type="ECO:0000313" key="1">
    <source>
        <dbReference type="EMBL" id="MBC5783520.1"/>
    </source>
</evidence>
<proteinExistence type="predicted"/>
<dbReference type="CDD" id="cd07823">
    <property type="entry name" value="SRPBCC_5"/>
    <property type="match status" value="1"/>
</dbReference>
<dbReference type="Gene3D" id="3.30.530.20">
    <property type="match status" value="1"/>
</dbReference>
<reference evidence="1" key="1">
    <citation type="submission" date="2020-08" db="EMBL/GenBank/DDBJ databases">
        <title>Ramlibacter sp. USB13 16S ribosomal RNA gene genome sequencing and assembly.</title>
        <authorList>
            <person name="Kang M."/>
        </authorList>
    </citation>
    <scope>NUCLEOTIDE SEQUENCE</scope>
    <source>
        <strain evidence="1">USB13</strain>
    </source>
</reference>
<dbReference type="PANTHER" id="PTHR38588:SF1">
    <property type="entry name" value="BLL0334 PROTEIN"/>
    <property type="match status" value="1"/>
</dbReference>
<comment type="caution">
    <text evidence="1">The sequence shown here is derived from an EMBL/GenBank/DDBJ whole genome shotgun (WGS) entry which is preliminary data.</text>
</comment>
<dbReference type="PANTHER" id="PTHR38588">
    <property type="entry name" value="BLL0334 PROTEIN"/>
    <property type="match status" value="1"/>
</dbReference>
<dbReference type="InterPro" id="IPR010419">
    <property type="entry name" value="CO_DH_gsu"/>
</dbReference>
<name>A0A923SB60_9BURK</name>
<dbReference type="InterPro" id="IPR023393">
    <property type="entry name" value="START-like_dom_sf"/>
</dbReference>
<gene>
    <name evidence="1" type="ORF">H8N03_11240</name>
</gene>
<dbReference type="RefSeq" id="WP_187076272.1">
    <property type="nucleotide sequence ID" value="NZ_JACORT010000004.1"/>
</dbReference>